<organism evidence="1 2">
    <name type="scientific">Antarctobacter heliothermus</name>
    <dbReference type="NCBI Taxonomy" id="74033"/>
    <lineage>
        <taxon>Bacteria</taxon>
        <taxon>Pseudomonadati</taxon>
        <taxon>Pseudomonadota</taxon>
        <taxon>Alphaproteobacteria</taxon>
        <taxon>Rhodobacterales</taxon>
        <taxon>Roseobacteraceae</taxon>
        <taxon>Antarctobacter</taxon>
    </lineage>
</organism>
<evidence type="ECO:0008006" key="3">
    <source>
        <dbReference type="Google" id="ProtNLM"/>
    </source>
</evidence>
<accession>A0A239GWM4</accession>
<protein>
    <recommendedName>
        <fullName evidence="3">Phage head-tail joining protein</fullName>
    </recommendedName>
</protein>
<evidence type="ECO:0000313" key="1">
    <source>
        <dbReference type="EMBL" id="SNS73265.1"/>
    </source>
</evidence>
<dbReference type="EMBL" id="FZON01000029">
    <property type="protein sequence ID" value="SNS73265.1"/>
    <property type="molecule type" value="Genomic_DNA"/>
</dbReference>
<proteinExistence type="predicted"/>
<dbReference type="Proteomes" id="UP000198440">
    <property type="component" value="Unassembled WGS sequence"/>
</dbReference>
<gene>
    <name evidence="1" type="ORF">SAMN04488078_102925</name>
</gene>
<name>A0A239GWM4_9RHOB</name>
<dbReference type="AlphaFoldDB" id="A0A239GWM4"/>
<evidence type="ECO:0000313" key="2">
    <source>
        <dbReference type="Proteomes" id="UP000198440"/>
    </source>
</evidence>
<reference evidence="1 2" key="1">
    <citation type="submission" date="2017-06" db="EMBL/GenBank/DDBJ databases">
        <authorList>
            <person name="Kim H.J."/>
            <person name="Triplett B.A."/>
        </authorList>
    </citation>
    <scope>NUCLEOTIDE SEQUENCE [LARGE SCALE GENOMIC DNA]</scope>
    <source>
        <strain evidence="1 2">DSM 11445</strain>
    </source>
</reference>
<sequence length="88" mass="9169">MFSAGPADDGLKGIARGSEFSGTTRVASASAEFWIAKAEVDALTALPAKGDTIRLTSRAGSPTYAVSSVQHTDMGDLNLILVWEDLPS</sequence>